<dbReference type="PROSITE" id="PS50111">
    <property type="entry name" value="CHEMOTAXIS_TRANSDUC_2"/>
    <property type="match status" value="1"/>
</dbReference>
<comment type="caution">
    <text evidence="13">The sequence shown here is derived from an EMBL/GenBank/DDBJ whole genome shotgun (WGS) entry which is preliminary data.</text>
</comment>
<evidence type="ECO:0000259" key="12">
    <source>
        <dbReference type="PROSITE" id="PS50885"/>
    </source>
</evidence>
<dbReference type="Gene3D" id="1.10.287.950">
    <property type="entry name" value="Methyl-accepting chemotaxis protein"/>
    <property type="match status" value="1"/>
</dbReference>
<keyword evidence="8" id="KW-0807">Transducer</keyword>
<proteinExistence type="inferred from homology"/>
<dbReference type="PANTHER" id="PTHR43531">
    <property type="entry name" value="PROTEIN ICFG"/>
    <property type="match status" value="1"/>
</dbReference>
<feature type="transmembrane region" description="Helical" evidence="10">
    <location>
        <begin position="6"/>
        <end position="27"/>
    </location>
</feature>
<evidence type="ECO:0000256" key="5">
    <source>
        <dbReference type="ARBA" id="ARBA00022989"/>
    </source>
</evidence>
<comment type="similarity">
    <text evidence="7">Belongs to the methyl-accepting chemotaxis (MCP) protein family.</text>
</comment>
<dbReference type="InterPro" id="IPR004089">
    <property type="entry name" value="MCPsignal_dom"/>
</dbReference>
<dbReference type="GO" id="GO:0007165">
    <property type="term" value="P:signal transduction"/>
    <property type="evidence" value="ECO:0007669"/>
    <property type="project" value="UniProtKB-KW"/>
</dbReference>
<protein>
    <submittedName>
        <fullName evidence="13">Methyl-accepting chemotaxis protein</fullName>
    </submittedName>
</protein>
<accession>A0A7W9SH19</accession>
<dbReference type="Pfam" id="PF00015">
    <property type="entry name" value="MCPsignal"/>
    <property type="match status" value="1"/>
</dbReference>
<evidence type="ECO:0000256" key="6">
    <source>
        <dbReference type="ARBA" id="ARBA00023136"/>
    </source>
</evidence>
<name>A0A7W9SH19_9FIRM</name>
<dbReference type="SMART" id="SM00283">
    <property type="entry name" value="MA"/>
    <property type="match status" value="1"/>
</dbReference>
<feature type="coiled-coil region" evidence="9">
    <location>
        <begin position="617"/>
        <end position="676"/>
    </location>
</feature>
<evidence type="ECO:0000256" key="2">
    <source>
        <dbReference type="ARBA" id="ARBA00022475"/>
    </source>
</evidence>
<dbReference type="InterPro" id="IPR003660">
    <property type="entry name" value="HAMP_dom"/>
</dbReference>
<feature type="domain" description="HAMP" evidence="12">
    <location>
        <begin position="387"/>
        <end position="433"/>
    </location>
</feature>
<dbReference type="EMBL" id="JACHHH010000005">
    <property type="protein sequence ID" value="MBB6041295.1"/>
    <property type="molecule type" value="Genomic_DNA"/>
</dbReference>
<dbReference type="InterPro" id="IPR004090">
    <property type="entry name" value="Chemotax_Me-accpt_rcpt"/>
</dbReference>
<keyword evidence="3" id="KW-0145">Chemotaxis</keyword>
<dbReference type="SUPFAM" id="SSF58104">
    <property type="entry name" value="Methyl-accepting chemotaxis protein (MCP) signaling domain"/>
    <property type="match status" value="1"/>
</dbReference>
<sequence length="682" mass="74410">MKSLRNTLILSILLPILVVFILLGFVFMQFMEKKSTREGDAAMESSAVQMGSAVDTILSEIETRIGVIELAVTDIPDQDKIQAKDLDYFKSFEGNMNNLLVDGTKDIPGLVASYVRYDPALTYGTSGTFYTDTDGDGKLEAVTPTDLAAYEPSDTEHVGWFYTPLANKKATWMEPYFNANISKTIISYVVPFYLKNGDNYGVTGVDFDFAYLDDLLKKNQKYEGDSSFLINSEGKILYHAQYQNGENFQEIEDGKYADAFKEMQDKDHGFVHEGSGKSSILMGFTTLENGWKIVAVPSYHEIYGSLESFKLTFTVFSVLFAAFMLVLAVLVGNRIAHPIVKLSKSVERMSQGALDEKITVKDQTEIGALAKSLESLGGQLKNYKLYIGEISEVLNQMSEGELSISLQHEYNGEFACIKAALNALSGKLTDLIGNIQTSSERVSEFAGNVANSAQSLSQGSIEQAGSIEQLSERIRAISDHVEKSAENTKLANAEAQSTQGEVEKADQQMQKMQKAMEEISDKSGEISKIIKTIDDIAFQTNILALNAAIEAARAGSYGKGFAVVADEVGNLAQKSADAAKDTTTLIEETVRAVEEGAKLAEHTAVSLQHVVKGSGQVNDLVNEIAKATEEQAKAVSDVREGINSISDVVQRNTATAEESGAASEELNREAKALEKQVAEFKI</sequence>
<dbReference type="InterPro" id="IPR051310">
    <property type="entry name" value="MCP_chemotaxis"/>
</dbReference>
<feature type="transmembrane region" description="Helical" evidence="10">
    <location>
        <begin position="311"/>
        <end position="331"/>
    </location>
</feature>
<dbReference type="Gene3D" id="6.10.340.10">
    <property type="match status" value="1"/>
</dbReference>
<evidence type="ECO:0000313" key="14">
    <source>
        <dbReference type="Proteomes" id="UP000522163"/>
    </source>
</evidence>
<dbReference type="GO" id="GO:0006935">
    <property type="term" value="P:chemotaxis"/>
    <property type="evidence" value="ECO:0007669"/>
    <property type="project" value="UniProtKB-KW"/>
</dbReference>
<evidence type="ECO:0000256" key="3">
    <source>
        <dbReference type="ARBA" id="ARBA00022500"/>
    </source>
</evidence>
<dbReference type="CDD" id="cd06225">
    <property type="entry name" value="HAMP"/>
    <property type="match status" value="1"/>
</dbReference>
<evidence type="ECO:0000256" key="8">
    <source>
        <dbReference type="PROSITE-ProRule" id="PRU00284"/>
    </source>
</evidence>
<dbReference type="GO" id="GO:0004888">
    <property type="term" value="F:transmembrane signaling receptor activity"/>
    <property type="evidence" value="ECO:0007669"/>
    <property type="project" value="InterPro"/>
</dbReference>
<organism evidence="13 14">
    <name type="scientific">Oribacterium sinus</name>
    <dbReference type="NCBI Taxonomy" id="237576"/>
    <lineage>
        <taxon>Bacteria</taxon>
        <taxon>Bacillati</taxon>
        <taxon>Bacillota</taxon>
        <taxon>Clostridia</taxon>
        <taxon>Lachnospirales</taxon>
        <taxon>Lachnospiraceae</taxon>
        <taxon>Oribacterium</taxon>
    </lineage>
</organism>
<reference evidence="13 14" key="1">
    <citation type="submission" date="2020-08" db="EMBL/GenBank/DDBJ databases">
        <title>Genomic Encyclopedia of Type Strains, Phase IV (KMG-IV): sequencing the most valuable type-strain genomes for metagenomic binning, comparative biology and taxonomic classification.</title>
        <authorList>
            <person name="Goeker M."/>
        </authorList>
    </citation>
    <scope>NUCLEOTIDE SEQUENCE [LARGE SCALE GENOMIC DNA]</scope>
    <source>
        <strain evidence="13 14">DSM 17245</strain>
    </source>
</reference>
<dbReference type="RefSeq" id="WP_183683898.1">
    <property type="nucleotide sequence ID" value="NZ_JACHHH010000005.1"/>
</dbReference>
<dbReference type="GO" id="GO:0005886">
    <property type="term" value="C:plasma membrane"/>
    <property type="evidence" value="ECO:0007669"/>
    <property type="project" value="UniProtKB-SubCell"/>
</dbReference>
<dbReference type="Gene3D" id="3.30.450.20">
    <property type="entry name" value="PAS domain"/>
    <property type="match status" value="2"/>
</dbReference>
<keyword evidence="4 10" id="KW-0812">Transmembrane</keyword>
<gene>
    <name evidence="13" type="ORF">HNQ46_001272</name>
</gene>
<dbReference type="CDD" id="cd12913">
    <property type="entry name" value="PDC1_MCP_like"/>
    <property type="match status" value="1"/>
</dbReference>
<evidence type="ECO:0000256" key="9">
    <source>
        <dbReference type="SAM" id="Coils"/>
    </source>
</evidence>
<dbReference type="CDD" id="cd11386">
    <property type="entry name" value="MCP_signal"/>
    <property type="match status" value="1"/>
</dbReference>
<dbReference type="SMART" id="SM00304">
    <property type="entry name" value="HAMP"/>
    <property type="match status" value="2"/>
</dbReference>
<evidence type="ECO:0000313" key="13">
    <source>
        <dbReference type="EMBL" id="MBB6041295.1"/>
    </source>
</evidence>
<dbReference type="Pfam" id="PF02743">
    <property type="entry name" value="dCache_1"/>
    <property type="match status" value="1"/>
</dbReference>
<dbReference type="GeneID" id="85014815"/>
<evidence type="ECO:0000256" key="10">
    <source>
        <dbReference type="SAM" id="Phobius"/>
    </source>
</evidence>
<evidence type="ECO:0000256" key="7">
    <source>
        <dbReference type="ARBA" id="ARBA00029447"/>
    </source>
</evidence>
<keyword evidence="5 10" id="KW-1133">Transmembrane helix</keyword>
<evidence type="ECO:0000259" key="11">
    <source>
        <dbReference type="PROSITE" id="PS50111"/>
    </source>
</evidence>
<keyword evidence="2" id="KW-1003">Cell membrane</keyword>
<dbReference type="SUPFAM" id="SSF158472">
    <property type="entry name" value="HAMP domain-like"/>
    <property type="match status" value="1"/>
</dbReference>
<dbReference type="Pfam" id="PF00672">
    <property type="entry name" value="HAMP"/>
    <property type="match status" value="1"/>
</dbReference>
<comment type="subcellular location">
    <subcellularLocation>
        <location evidence="1">Cell membrane</location>
        <topology evidence="1">Multi-pass membrane protein</topology>
    </subcellularLocation>
</comment>
<dbReference type="AlphaFoldDB" id="A0A7W9SH19"/>
<evidence type="ECO:0000256" key="4">
    <source>
        <dbReference type="ARBA" id="ARBA00022692"/>
    </source>
</evidence>
<dbReference type="PANTHER" id="PTHR43531:SF11">
    <property type="entry name" value="METHYL-ACCEPTING CHEMOTAXIS PROTEIN 3"/>
    <property type="match status" value="1"/>
</dbReference>
<keyword evidence="6 10" id="KW-0472">Membrane</keyword>
<dbReference type="PRINTS" id="PR00260">
    <property type="entry name" value="CHEMTRNSDUCR"/>
</dbReference>
<dbReference type="InterPro" id="IPR033479">
    <property type="entry name" value="dCache_1"/>
</dbReference>
<dbReference type="Pfam" id="PF18947">
    <property type="entry name" value="HAMP_2"/>
    <property type="match status" value="1"/>
</dbReference>
<feature type="domain" description="Methyl-accepting transducer" evidence="11">
    <location>
        <begin position="438"/>
        <end position="667"/>
    </location>
</feature>
<feature type="coiled-coil region" evidence="9">
    <location>
        <begin position="467"/>
        <end position="525"/>
    </location>
</feature>
<feature type="domain" description="HAMP" evidence="12">
    <location>
        <begin position="333"/>
        <end position="385"/>
    </location>
</feature>
<keyword evidence="9" id="KW-0175">Coiled coil</keyword>
<dbReference type="PROSITE" id="PS50885">
    <property type="entry name" value="HAMP"/>
    <property type="match status" value="2"/>
</dbReference>
<dbReference type="Proteomes" id="UP000522163">
    <property type="component" value="Unassembled WGS sequence"/>
</dbReference>
<evidence type="ECO:0000256" key="1">
    <source>
        <dbReference type="ARBA" id="ARBA00004651"/>
    </source>
</evidence>